<protein>
    <submittedName>
        <fullName evidence="1">Transcriptional regulator, MarR family</fullName>
    </submittedName>
</protein>
<dbReference type="KEGG" id="lez:GLE_1352"/>
<reference evidence="1 2" key="1">
    <citation type="submission" date="2015-11" db="EMBL/GenBank/DDBJ databases">
        <title>Genome sequences of Lysobacter enzymogenes strain C3 and Lysobacter antibioticus ATCC 29479.</title>
        <authorList>
            <person name="Kobayashi D.Y."/>
        </authorList>
    </citation>
    <scope>NUCLEOTIDE SEQUENCE [LARGE SCALE GENOMIC DNA]</scope>
    <source>
        <strain evidence="1 2">C3</strain>
    </source>
</reference>
<proteinExistence type="predicted"/>
<dbReference type="SMART" id="SM00347">
    <property type="entry name" value="HTH_MARR"/>
    <property type="match status" value="1"/>
</dbReference>
<dbReference type="Pfam" id="PF12802">
    <property type="entry name" value="MarR_2"/>
    <property type="match status" value="1"/>
</dbReference>
<dbReference type="PROSITE" id="PS50995">
    <property type="entry name" value="HTH_MARR_2"/>
    <property type="match status" value="1"/>
</dbReference>
<dbReference type="CDD" id="cd00090">
    <property type="entry name" value="HTH_ARSR"/>
    <property type="match status" value="1"/>
</dbReference>
<dbReference type="EMBL" id="CP013140">
    <property type="protein sequence ID" value="ALN56709.1"/>
    <property type="molecule type" value="Genomic_DNA"/>
</dbReference>
<dbReference type="PANTHER" id="PTHR33164:SF105">
    <property type="entry name" value="TRANSCRIPTIONAL REPRESSOR PROTEIN-RELATED"/>
    <property type="match status" value="1"/>
</dbReference>
<sequence length="131" mass="14262">MRKLSRLMSQRYDQALAPAGLNLNQYSILRRTGGRGRPLGEIAHELGMDRSTLSRDLKPLAAAGWIESAPGEDARQRLLRVTAAGRAAVERAMPLWRRAQDEIDEGLGADGIAALHAQLDRAIAQLQGEAP</sequence>
<dbReference type="InterPro" id="IPR011991">
    <property type="entry name" value="ArsR-like_HTH"/>
</dbReference>
<dbReference type="RefSeq" id="WP_231783963.1">
    <property type="nucleotide sequence ID" value="NZ_CP110813.1"/>
</dbReference>
<dbReference type="InterPro" id="IPR039422">
    <property type="entry name" value="MarR/SlyA-like"/>
</dbReference>
<dbReference type="SUPFAM" id="SSF46785">
    <property type="entry name" value="Winged helix' DNA-binding domain"/>
    <property type="match status" value="1"/>
</dbReference>
<dbReference type="InterPro" id="IPR036388">
    <property type="entry name" value="WH-like_DNA-bd_sf"/>
</dbReference>
<dbReference type="PATRIC" id="fig|69.6.peg.1334"/>
<name>A0A0S2DDT3_LYSEN</name>
<evidence type="ECO:0000313" key="2">
    <source>
        <dbReference type="Proteomes" id="UP000061569"/>
    </source>
</evidence>
<dbReference type="AlphaFoldDB" id="A0A0S2DDT3"/>
<dbReference type="GO" id="GO:0003700">
    <property type="term" value="F:DNA-binding transcription factor activity"/>
    <property type="evidence" value="ECO:0007669"/>
    <property type="project" value="InterPro"/>
</dbReference>
<evidence type="ECO:0000313" key="1">
    <source>
        <dbReference type="EMBL" id="ALN56709.1"/>
    </source>
</evidence>
<dbReference type="InterPro" id="IPR000835">
    <property type="entry name" value="HTH_MarR-typ"/>
</dbReference>
<accession>A0A0S2DDT3</accession>
<dbReference type="InterPro" id="IPR036390">
    <property type="entry name" value="WH_DNA-bd_sf"/>
</dbReference>
<dbReference type="Proteomes" id="UP000061569">
    <property type="component" value="Chromosome"/>
</dbReference>
<gene>
    <name evidence="1" type="ORF">GLE_1352</name>
</gene>
<dbReference type="Gene3D" id="1.10.10.10">
    <property type="entry name" value="Winged helix-like DNA-binding domain superfamily/Winged helix DNA-binding domain"/>
    <property type="match status" value="1"/>
</dbReference>
<dbReference type="PANTHER" id="PTHR33164">
    <property type="entry name" value="TRANSCRIPTIONAL REGULATOR, MARR FAMILY"/>
    <property type="match status" value="1"/>
</dbReference>
<dbReference type="GO" id="GO:0006950">
    <property type="term" value="P:response to stress"/>
    <property type="evidence" value="ECO:0007669"/>
    <property type="project" value="TreeGrafter"/>
</dbReference>
<organism evidence="1 2">
    <name type="scientific">Lysobacter enzymogenes</name>
    <dbReference type="NCBI Taxonomy" id="69"/>
    <lineage>
        <taxon>Bacteria</taxon>
        <taxon>Pseudomonadati</taxon>
        <taxon>Pseudomonadota</taxon>
        <taxon>Gammaproteobacteria</taxon>
        <taxon>Lysobacterales</taxon>
        <taxon>Lysobacteraceae</taxon>
        <taxon>Lysobacter</taxon>
    </lineage>
</organism>